<dbReference type="Gene3D" id="3.30.420.10">
    <property type="entry name" value="Ribonuclease H-like superfamily/Ribonuclease H"/>
    <property type="match status" value="1"/>
</dbReference>
<dbReference type="FunFam" id="3.40.50.1010:FF:000001">
    <property type="entry name" value="DNA polymerase I"/>
    <property type="match status" value="1"/>
</dbReference>
<dbReference type="InterPro" id="IPR008918">
    <property type="entry name" value="HhH2"/>
</dbReference>
<dbReference type="FunFam" id="1.10.150.20:FF:000003">
    <property type="entry name" value="DNA polymerase I"/>
    <property type="match status" value="1"/>
</dbReference>
<evidence type="ECO:0000256" key="18">
    <source>
        <dbReference type="RuleBase" id="RU004460"/>
    </source>
</evidence>
<dbReference type="InterPro" id="IPR036279">
    <property type="entry name" value="5-3_exonuclease_C_sf"/>
</dbReference>
<dbReference type="Gene3D" id="3.30.70.370">
    <property type="match status" value="1"/>
</dbReference>
<sequence length="1001" mass="110865">MVQIADNPLILVDGSSYLYRAYHAFPPLTNGAGEPTGAMYGVLNMLRSLLQQYHPSHVAVVFDAKGKTFRDDLFEHYKSHRPPMPDDLRAQIEPLHRMVKAMGLPLLSISGVEADDVIGTLAQQAERAGKPVLISTGDKDMAQLVTPNITLINTMNNTILGPDEVCAKYGIPPSLIIDFLALMGDSSDNIPGVPGVGEKTAQALLQGLGGLDTLYADLDKIAGLTFRGAKTMAAKLEQNKEVAYLSYQLATIKTDVELEQGCEQLTVNEPDVAELRELFTRYEFKRWLVDVEAGQWLQGGNKKNPPAVPFVKATVEDEPKEAASVLSQDGYVTILDEQTFQDWITRIKAAGLFSFDTETDGLDTLTANLVGISLAIKPGEAAYLPLGHDDLNGEYAKEAPPSGIAQRVYSCNVYNSTVSPAMSAPSTQTEETLPNGIAQRIYSCNVYNSTVSPAMSAPNTCAENVPEQLDLDWVLAQLKPLLEDDSIRKIGQNLKFDKGVMARYGIDLRGIAFDTMLESYVIDSVAGRHDMDSLSERYLQHKTITFEEIAGKGKKQLTFNQIPLEQASVYAAEDADVTLRLHETLWAKLEPQQELRKVFLNIDMPLVPVLSRMERTGVLIDTAILAEHSRELTQRLAELEVQAHELAGEVFNLSSTKQLGTILYEKQQLPVIKKTPKGAPSTNEEVLAELALNYPLPKLILEYRGLAKLKSTYTDKLPQMINPLTKRVHTSYHQAVTATGRLSSSDPNLQNIPVRNEEGRRIRQAFIAQEGYCILAADYSQIELRIMAHLSRDAGLLRAFSQGLDIHRATAAEVFGLPLDRVTTEQRRSAKAINFGLIYGMSAFGLSRQLAIPRNEAQKYMNLYFERYPGVQEYMERTRQQAADQGYVSTLDGRRLYLPDIHSRNANSRKAAERAAINAPMQGTAADIIKKAMIAIDAWLQQEKPLVTMLMQVHDELVFEVHHSVLDEASAKIRNLMEGCMQLDVPLQVDIGTGSNWDQAH</sequence>
<dbReference type="PRINTS" id="PR00868">
    <property type="entry name" value="DNAPOLI"/>
</dbReference>
<dbReference type="FunFam" id="1.20.1060.10:FF:000001">
    <property type="entry name" value="DNA polymerase I"/>
    <property type="match status" value="1"/>
</dbReference>
<organism evidence="22 23">
    <name type="scientific">Dickeya fangzhongdai</name>
    <dbReference type="NCBI Taxonomy" id="1778540"/>
    <lineage>
        <taxon>Bacteria</taxon>
        <taxon>Pseudomonadati</taxon>
        <taxon>Pseudomonadota</taxon>
        <taxon>Gammaproteobacteria</taxon>
        <taxon>Enterobacterales</taxon>
        <taxon>Pectobacteriaceae</taxon>
        <taxon>Dickeya</taxon>
    </lineage>
</organism>
<evidence type="ECO:0000256" key="17">
    <source>
        <dbReference type="NCBIfam" id="TIGR00593"/>
    </source>
</evidence>
<dbReference type="GO" id="GO:0008409">
    <property type="term" value="F:5'-3' exonuclease activity"/>
    <property type="evidence" value="ECO:0007669"/>
    <property type="project" value="UniProtKB-UniRule"/>
</dbReference>
<feature type="domain" description="3'-5' exonuclease" evidence="19">
    <location>
        <begin position="331"/>
        <end position="590"/>
    </location>
</feature>
<dbReference type="NCBIfam" id="NF004397">
    <property type="entry name" value="PRK05755.1"/>
    <property type="match status" value="1"/>
</dbReference>
<dbReference type="Gene3D" id="1.10.150.20">
    <property type="entry name" value="5' to 3' exonuclease, C-terminal subdomain"/>
    <property type="match status" value="2"/>
</dbReference>
<dbReference type="SMART" id="SM00279">
    <property type="entry name" value="HhH2"/>
    <property type="match status" value="1"/>
</dbReference>
<dbReference type="InterPro" id="IPR029060">
    <property type="entry name" value="PIN-like_dom_sf"/>
</dbReference>
<keyword evidence="9 18" id="KW-0227">DNA damage</keyword>
<keyword evidence="12 18" id="KW-0239">DNA-directed DNA polymerase</keyword>
<proteinExistence type="inferred from homology"/>
<gene>
    <name evidence="18" type="primary">polA</name>
    <name evidence="22" type="ORF">CVE23_22135</name>
</gene>
<evidence type="ECO:0000256" key="2">
    <source>
        <dbReference type="ARBA" id="ARBA00011541"/>
    </source>
</evidence>
<dbReference type="Gene3D" id="1.20.1060.10">
    <property type="entry name" value="Taq DNA Polymerase, Chain T, domain 4"/>
    <property type="match status" value="1"/>
</dbReference>
<evidence type="ECO:0000256" key="14">
    <source>
        <dbReference type="ARBA" id="ARBA00023204"/>
    </source>
</evidence>
<dbReference type="NCBIfam" id="TIGR00593">
    <property type="entry name" value="pola"/>
    <property type="match status" value="1"/>
</dbReference>
<dbReference type="GO" id="GO:0006302">
    <property type="term" value="P:double-strand break repair"/>
    <property type="evidence" value="ECO:0007669"/>
    <property type="project" value="TreeGrafter"/>
</dbReference>
<dbReference type="SMART" id="SM00475">
    <property type="entry name" value="53EXOc"/>
    <property type="match status" value="1"/>
</dbReference>
<accession>A0A2K8QSN0</accession>
<dbReference type="InterPro" id="IPR002421">
    <property type="entry name" value="5-3_exonuclease"/>
</dbReference>
<dbReference type="CDD" id="cd06139">
    <property type="entry name" value="DNA_polA_I_Ecoli_like_exo"/>
    <property type="match status" value="1"/>
</dbReference>
<dbReference type="InterPro" id="IPR020046">
    <property type="entry name" value="5-3_exonucl_a-hlix_arch_N"/>
</dbReference>
<evidence type="ECO:0000259" key="19">
    <source>
        <dbReference type="SMART" id="SM00474"/>
    </source>
</evidence>
<name>A0A2K8QSN0_9GAMM</name>
<protein>
    <recommendedName>
        <fullName evidence="4 17">DNA polymerase I</fullName>
        <ecNumber evidence="3 17">2.7.7.7</ecNumber>
    </recommendedName>
</protein>
<keyword evidence="11 18" id="KW-0269">Exonuclease</keyword>
<evidence type="ECO:0000256" key="12">
    <source>
        <dbReference type="ARBA" id="ARBA00022932"/>
    </source>
</evidence>
<dbReference type="RefSeq" id="WP_100850353.1">
    <property type="nucleotide sequence ID" value="NZ_BMJF01000007.1"/>
</dbReference>
<dbReference type="GeneID" id="66567023"/>
<dbReference type="InterPro" id="IPR012337">
    <property type="entry name" value="RNaseH-like_sf"/>
</dbReference>
<dbReference type="SUPFAM" id="SSF56672">
    <property type="entry name" value="DNA/RNA polymerases"/>
    <property type="match status" value="1"/>
</dbReference>
<dbReference type="PROSITE" id="PS00447">
    <property type="entry name" value="DNA_POLYMERASE_A"/>
    <property type="match status" value="1"/>
</dbReference>
<keyword evidence="7 18" id="KW-0235">DNA replication</keyword>
<evidence type="ECO:0000256" key="1">
    <source>
        <dbReference type="ARBA" id="ARBA00007705"/>
    </source>
</evidence>
<dbReference type="PANTHER" id="PTHR10133">
    <property type="entry name" value="DNA POLYMERASE I"/>
    <property type="match status" value="1"/>
</dbReference>
<dbReference type="Gene3D" id="3.40.50.1010">
    <property type="entry name" value="5'-nuclease"/>
    <property type="match status" value="1"/>
</dbReference>
<evidence type="ECO:0000256" key="11">
    <source>
        <dbReference type="ARBA" id="ARBA00022839"/>
    </source>
</evidence>
<dbReference type="FunFam" id="3.30.420.10:FF:000026">
    <property type="entry name" value="DNA polymerase I"/>
    <property type="match status" value="1"/>
</dbReference>
<dbReference type="InterPro" id="IPR019760">
    <property type="entry name" value="DNA-dir_DNA_pol_A_CS"/>
</dbReference>
<evidence type="ECO:0000256" key="5">
    <source>
        <dbReference type="ARBA" id="ARBA00022679"/>
    </source>
</evidence>
<dbReference type="SUPFAM" id="SSF47807">
    <property type="entry name" value="5' to 3' exonuclease, C-terminal subdomain"/>
    <property type="match status" value="1"/>
</dbReference>
<dbReference type="EMBL" id="CP025003">
    <property type="protein sequence ID" value="ATZ96436.1"/>
    <property type="molecule type" value="Genomic_DNA"/>
</dbReference>
<evidence type="ECO:0000256" key="16">
    <source>
        <dbReference type="ARBA" id="ARBA00060162"/>
    </source>
</evidence>
<evidence type="ECO:0000259" key="20">
    <source>
        <dbReference type="SMART" id="SM00475"/>
    </source>
</evidence>
<evidence type="ECO:0000256" key="4">
    <source>
        <dbReference type="ARBA" id="ARBA00020311"/>
    </source>
</evidence>
<dbReference type="Pfam" id="PF01612">
    <property type="entry name" value="DNA_pol_A_exo1"/>
    <property type="match status" value="2"/>
</dbReference>
<dbReference type="Pfam" id="PF00476">
    <property type="entry name" value="DNA_pol_A"/>
    <property type="match status" value="1"/>
</dbReference>
<keyword evidence="8" id="KW-0540">Nuclease</keyword>
<dbReference type="CDD" id="cd09898">
    <property type="entry name" value="H3TH_53EXO"/>
    <property type="match status" value="1"/>
</dbReference>
<feature type="domain" description="5'-3' exonuclease" evidence="20">
    <location>
        <begin position="7"/>
        <end position="268"/>
    </location>
</feature>
<evidence type="ECO:0000259" key="21">
    <source>
        <dbReference type="SMART" id="SM00482"/>
    </source>
</evidence>
<evidence type="ECO:0000256" key="6">
    <source>
        <dbReference type="ARBA" id="ARBA00022695"/>
    </source>
</evidence>
<comment type="function">
    <text evidence="16">In addition to polymerase activity, this DNA polymerase exhibits 3'-5' and 5'-3' exonuclease activity. It is able to utilize nicked circular duplex DNA as a template and can unwind the parental DNA strand from its template.</text>
</comment>
<dbReference type="Pfam" id="PF02739">
    <property type="entry name" value="5_3_exonuc_N"/>
    <property type="match status" value="1"/>
</dbReference>
<dbReference type="Proteomes" id="UP000231901">
    <property type="component" value="Chromosome"/>
</dbReference>
<dbReference type="PANTHER" id="PTHR10133:SF27">
    <property type="entry name" value="DNA POLYMERASE NU"/>
    <property type="match status" value="1"/>
</dbReference>
<evidence type="ECO:0000256" key="13">
    <source>
        <dbReference type="ARBA" id="ARBA00023125"/>
    </source>
</evidence>
<reference evidence="23" key="1">
    <citation type="journal article" date="2018" name="Genome Announc.">
        <title>Complete genome sequence of a Dickeya fangzhongdai type strain causing bleeding canker of pear tree trunks.</title>
        <authorList>
            <person name="Zhao Y."/>
            <person name="Tian Y."/>
            <person name="Li X."/>
            <person name="Hu B."/>
        </authorList>
    </citation>
    <scope>NUCLEOTIDE SEQUENCE [LARGE SCALE GENOMIC DNA]</scope>
    <source>
        <strain evidence="23">DSM 101947</strain>
    </source>
</reference>
<dbReference type="InterPro" id="IPR001098">
    <property type="entry name" value="DNA-dir_DNA_pol_A_palm_dom"/>
</dbReference>
<dbReference type="SMART" id="SM00474">
    <property type="entry name" value="35EXOc"/>
    <property type="match status" value="1"/>
</dbReference>
<evidence type="ECO:0000256" key="7">
    <source>
        <dbReference type="ARBA" id="ARBA00022705"/>
    </source>
</evidence>
<dbReference type="GO" id="GO:0003677">
    <property type="term" value="F:DNA binding"/>
    <property type="evidence" value="ECO:0007669"/>
    <property type="project" value="UniProtKB-UniRule"/>
</dbReference>
<evidence type="ECO:0000256" key="8">
    <source>
        <dbReference type="ARBA" id="ARBA00022722"/>
    </source>
</evidence>
<evidence type="ECO:0000313" key="23">
    <source>
        <dbReference type="Proteomes" id="UP000231901"/>
    </source>
</evidence>
<feature type="domain" description="DNA-directed DNA polymerase family A palm" evidence="21">
    <location>
        <begin position="759"/>
        <end position="965"/>
    </location>
</feature>
<dbReference type="Pfam" id="PF01367">
    <property type="entry name" value="5_3_exonuc"/>
    <property type="match status" value="1"/>
</dbReference>
<dbReference type="GO" id="GO:0003887">
    <property type="term" value="F:DNA-directed DNA polymerase activity"/>
    <property type="evidence" value="ECO:0007669"/>
    <property type="project" value="UniProtKB-UniRule"/>
</dbReference>
<evidence type="ECO:0000256" key="3">
    <source>
        <dbReference type="ARBA" id="ARBA00012417"/>
    </source>
</evidence>
<comment type="catalytic activity">
    <reaction evidence="15 18">
        <text>DNA(n) + a 2'-deoxyribonucleoside 5'-triphosphate = DNA(n+1) + diphosphate</text>
        <dbReference type="Rhea" id="RHEA:22508"/>
        <dbReference type="Rhea" id="RHEA-COMP:17339"/>
        <dbReference type="Rhea" id="RHEA-COMP:17340"/>
        <dbReference type="ChEBI" id="CHEBI:33019"/>
        <dbReference type="ChEBI" id="CHEBI:61560"/>
        <dbReference type="ChEBI" id="CHEBI:173112"/>
        <dbReference type="EC" id="2.7.7.7"/>
    </reaction>
</comment>
<dbReference type="SUPFAM" id="SSF88723">
    <property type="entry name" value="PIN domain-like"/>
    <property type="match status" value="1"/>
</dbReference>
<keyword evidence="13 18" id="KW-0238">DNA-binding</keyword>
<dbReference type="CDD" id="cd08637">
    <property type="entry name" value="DNA_pol_A_pol_I_C"/>
    <property type="match status" value="1"/>
</dbReference>
<keyword evidence="5 18" id="KW-0808">Transferase</keyword>
<dbReference type="SUPFAM" id="SSF53098">
    <property type="entry name" value="Ribonuclease H-like"/>
    <property type="match status" value="1"/>
</dbReference>
<evidence type="ECO:0000256" key="9">
    <source>
        <dbReference type="ARBA" id="ARBA00022763"/>
    </source>
</evidence>
<keyword evidence="6 18" id="KW-0548">Nucleotidyltransferase</keyword>
<dbReference type="GO" id="GO:0008408">
    <property type="term" value="F:3'-5' exonuclease activity"/>
    <property type="evidence" value="ECO:0007669"/>
    <property type="project" value="UniProtKB-UniRule"/>
</dbReference>
<evidence type="ECO:0000256" key="15">
    <source>
        <dbReference type="ARBA" id="ARBA00049244"/>
    </source>
</evidence>
<dbReference type="InterPro" id="IPR043502">
    <property type="entry name" value="DNA/RNA_pol_sf"/>
</dbReference>
<evidence type="ECO:0000313" key="22">
    <source>
        <dbReference type="EMBL" id="ATZ96436.1"/>
    </source>
</evidence>
<dbReference type="CDD" id="cd09859">
    <property type="entry name" value="PIN_53EXO"/>
    <property type="match status" value="1"/>
</dbReference>
<dbReference type="InterPro" id="IPR036397">
    <property type="entry name" value="RNaseH_sf"/>
</dbReference>
<dbReference type="InterPro" id="IPR020045">
    <property type="entry name" value="DNA_polI_H3TH"/>
</dbReference>
<comment type="similarity">
    <text evidence="1 18">Belongs to the DNA polymerase type-A family.</text>
</comment>
<keyword evidence="10 18" id="KW-0378">Hydrolase</keyword>
<dbReference type="EC" id="2.7.7.7" evidence="3 17"/>
<dbReference type="KEGG" id="dfn:CVE23_22135"/>
<keyword evidence="23" id="KW-1185">Reference proteome</keyword>
<dbReference type="InterPro" id="IPR002298">
    <property type="entry name" value="DNA_polymerase_A"/>
</dbReference>
<dbReference type="FunFam" id="1.10.150.20:FF:000002">
    <property type="entry name" value="DNA polymerase I"/>
    <property type="match status" value="1"/>
</dbReference>
<dbReference type="InterPro" id="IPR002562">
    <property type="entry name" value="3'-5'_exonuclease_dom"/>
</dbReference>
<dbReference type="AlphaFoldDB" id="A0A2K8QSN0"/>
<evidence type="ECO:0000256" key="10">
    <source>
        <dbReference type="ARBA" id="ARBA00022801"/>
    </source>
</evidence>
<comment type="subunit">
    <text evidence="2">Single-chain monomer with multiple functions.</text>
</comment>
<dbReference type="InterPro" id="IPR018320">
    <property type="entry name" value="DNA_polymerase_1"/>
</dbReference>
<dbReference type="SMART" id="SM00482">
    <property type="entry name" value="POLAc"/>
    <property type="match status" value="1"/>
</dbReference>
<dbReference type="GO" id="GO:0006261">
    <property type="term" value="P:DNA-templated DNA replication"/>
    <property type="evidence" value="ECO:0007669"/>
    <property type="project" value="UniProtKB-UniRule"/>
</dbReference>
<keyword evidence="14 18" id="KW-0234">DNA repair</keyword>